<name>A0ABR3LP84_9TELE</name>
<evidence type="ECO:0000313" key="1">
    <source>
        <dbReference type="EMBL" id="KAL1254706.1"/>
    </source>
</evidence>
<dbReference type="Proteomes" id="UP001558613">
    <property type="component" value="Unassembled WGS sequence"/>
</dbReference>
<proteinExistence type="predicted"/>
<evidence type="ECO:0000313" key="2">
    <source>
        <dbReference type="Proteomes" id="UP001558613"/>
    </source>
</evidence>
<sequence>MSIPASSPGRPVRAPCLSGCQLLKVNNMHKGAEVRLPDRLDRGGFSPKDRSCQGLRLACLLPAELRNPPVTVADITSSVGPAVVMA</sequence>
<accession>A0ABR3LP84</accession>
<gene>
    <name evidence="1" type="ORF">QQF64_016935</name>
</gene>
<organism evidence="1 2">
    <name type="scientific">Cirrhinus molitorella</name>
    <name type="common">mud carp</name>
    <dbReference type="NCBI Taxonomy" id="172907"/>
    <lineage>
        <taxon>Eukaryota</taxon>
        <taxon>Metazoa</taxon>
        <taxon>Chordata</taxon>
        <taxon>Craniata</taxon>
        <taxon>Vertebrata</taxon>
        <taxon>Euteleostomi</taxon>
        <taxon>Actinopterygii</taxon>
        <taxon>Neopterygii</taxon>
        <taxon>Teleostei</taxon>
        <taxon>Ostariophysi</taxon>
        <taxon>Cypriniformes</taxon>
        <taxon>Cyprinidae</taxon>
        <taxon>Labeoninae</taxon>
        <taxon>Labeonini</taxon>
        <taxon>Cirrhinus</taxon>
    </lineage>
</organism>
<reference evidence="1 2" key="1">
    <citation type="submission" date="2023-09" db="EMBL/GenBank/DDBJ databases">
        <authorList>
            <person name="Wang M."/>
        </authorList>
    </citation>
    <scope>NUCLEOTIDE SEQUENCE [LARGE SCALE GENOMIC DNA]</scope>
    <source>
        <strain evidence="1">GT-2023</strain>
        <tissue evidence="1">Liver</tissue>
    </source>
</reference>
<keyword evidence="2" id="KW-1185">Reference proteome</keyword>
<protein>
    <submittedName>
        <fullName evidence="1">Uncharacterized protein</fullName>
    </submittedName>
</protein>
<dbReference type="EMBL" id="JAYMGO010000020">
    <property type="protein sequence ID" value="KAL1254706.1"/>
    <property type="molecule type" value="Genomic_DNA"/>
</dbReference>
<comment type="caution">
    <text evidence="1">The sequence shown here is derived from an EMBL/GenBank/DDBJ whole genome shotgun (WGS) entry which is preliminary data.</text>
</comment>